<evidence type="ECO:0000313" key="2">
    <source>
        <dbReference type="EMBL" id="GIK01956.1"/>
    </source>
</evidence>
<dbReference type="OrthoDB" id="4369380at2759"/>
<dbReference type="RefSeq" id="XP_043125142.1">
    <property type="nucleotide sequence ID" value="XM_043269207.1"/>
</dbReference>
<feature type="region of interest" description="Disordered" evidence="1">
    <location>
        <begin position="174"/>
        <end position="211"/>
    </location>
</feature>
<dbReference type="Proteomes" id="UP000710440">
    <property type="component" value="Unassembled WGS sequence"/>
</dbReference>
<feature type="compositionally biased region" description="Low complexity" evidence="1">
    <location>
        <begin position="63"/>
        <end position="74"/>
    </location>
</feature>
<gene>
    <name evidence="2" type="ORF">Aspvir_005997</name>
</gene>
<organism evidence="2 3">
    <name type="scientific">Aspergillus viridinutans</name>
    <dbReference type="NCBI Taxonomy" id="75553"/>
    <lineage>
        <taxon>Eukaryota</taxon>
        <taxon>Fungi</taxon>
        <taxon>Dikarya</taxon>
        <taxon>Ascomycota</taxon>
        <taxon>Pezizomycotina</taxon>
        <taxon>Eurotiomycetes</taxon>
        <taxon>Eurotiomycetidae</taxon>
        <taxon>Eurotiales</taxon>
        <taxon>Aspergillaceae</taxon>
        <taxon>Aspergillus</taxon>
        <taxon>Aspergillus subgen. Fumigati</taxon>
    </lineage>
</organism>
<proteinExistence type="predicted"/>
<dbReference type="GeneID" id="66933979"/>
<evidence type="ECO:0000313" key="3">
    <source>
        <dbReference type="Proteomes" id="UP000710440"/>
    </source>
</evidence>
<sequence length="626" mass="69159">MLHASELDENQWESVLRNCGLMHGWTVDLERNIVKPAPRTASKTPAERPGNAPAAAQAKESSTAKTTDLTTKATEGQPSAAPKYEDQEAKKDQTQETSPTTPAGPIEPSTKVAPAKEIVSQLPKKANALPSFVVNDESKIAVSLVSHELQESMARNSFSSTSFESEASGGFKGFSVGVTGGNKSSTTEGGGPRRKQYSKRNLEPTEALRSAVDKVRRSKNINDLRALQAEFAHIFCHEVTVGGSLQTTRVTDSKNTASESRQKEEFKAQWFGKGLKQTGSNNEDARNEIDVSDMSAFEAKGGQTIIAANPVMWCASLLPFNNWRVIERSEPSLLATAISHCNDAKMANVKQWFLAAVPQLPQYLTIPPSRCLDVRLKLQSDIPGFTREVGDNNTPKEKQHHICNYLGHQFGKGVHPIRMGLKRREIKVTETKFGGGASFGMLVTDLTREFTQLKHGSLVALRSCHDKMNLYLTIFRNEQGVVLPAITDSGELPMWRVQKVGGSTAQYIKEGEPIRLCWRFSDQTCGFHNGAAMVISPSLLTKPVLTRLNVIVDKGDNLKDSITYNLFNVTFRIDLIRNHASSEIMDYMTRSLDQRTSTPWSRRRPAPGPPLGAWAMHSRQRTPMQK</sequence>
<comment type="caution">
    <text evidence="2">The sequence shown here is derived from an EMBL/GenBank/DDBJ whole genome shotgun (WGS) entry which is preliminary data.</text>
</comment>
<dbReference type="EMBL" id="BOPL01000003">
    <property type="protein sequence ID" value="GIK01956.1"/>
    <property type="molecule type" value="Genomic_DNA"/>
</dbReference>
<feature type="region of interest" description="Disordered" evidence="1">
    <location>
        <begin position="595"/>
        <end position="626"/>
    </location>
</feature>
<reference evidence="2 3" key="1">
    <citation type="submission" date="2021-02" db="EMBL/GenBank/DDBJ databases">
        <title>Pan-genome distribution and transcriptional activeness of fungal secondary metabolism genes in Aspergillus section Fumigati.</title>
        <authorList>
            <person name="Takahashi H."/>
            <person name="Umemura M."/>
            <person name="Ninomiya A."/>
            <person name="Kusuya Y."/>
            <person name="Urayama S."/>
            <person name="Shimizu M."/>
            <person name="Watanabe A."/>
            <person name="Kamei K."/>
            <person name="Yaguchi T."/>
            <person name="Hagiwara D."/>
        </authorList>
    </citation>
    <scope>NUCLEOTIDE SEQUENCE [LARGE SCALE GENOMIC DNA]</scope>
    <source>
        <strain evidence="2 3">IFM 47045</strain>
    </source>
</reference>
<feature type="compositionally biased region" description="Basic and acidic residues" evidence="1">
    <location>
        <begin position="83"/>
        <end position="94"/>
    </location>
</feature>
<evidence type="ECO:0000256" key="1">
    <source>
        <dbReference type="SAM" id="MobiDB-lite"/>
    </source>
</evidence>
<feature type="region of interest" description="Disordered" evidence="1">
    <location>
        <begin position="31"/>
        <end position="111"/>
    </location>
</feature>
<name>A0A9P3BYJ6_ASPVI</name>
<keyword evidence="3" id="KW-1185">Reference proteome</keyword>
<dbReference type="AlphaFoldDB" id="A0A9P3BYJ6"/>
<protein>
    <submittedName>
        <fullName evidence="2">Uncharacterized protein</fullName>
    </submittedName>
</protein>
<accession>A0A9P3BYJ6</accession>